<gene>
    <name evidence="1" type="ORF">EHQ64_00360</name>
</gene>
<comment type="caution">
    <text evidence="1">The sequence shown here is derived from an EMBL/GenBank/DDBJ whole genome shotgun (WGS) entry which is preliminary data.</text>
</comment>
<dbReference type="Gene3D" id="2.20.110.10">
    <property type="entry name" value="Histone H3 K4-specific methyltransferase SET7/9 N-terminal domain"/>
    <property type="match status" value="1"/>
</dbReference>
<dbReference type="AlphaFoldDB" id="A0A4R9KF52"/>
<reference evidence="1" key="1">
    <citation type="journal article" date="2019" name="PLoS Negl. Trop. Dis.">
        <title>Revisiting the worldwide diversity of Leptospira species in the environment.</title>
        <authorList>
            <person name="Vincent A.T."/>
            <person name="Schiettekatte O."/>
            <person name="Bourhy P."/>
            <person name="Veyrier F.J."/>
            <person name="Picardeau M."/>
        </authorList>
    </citation>
    <scope>NUCLEOTIDE SEQUENCE [LARGE SCALE GENOMIC DNA]</scope>
    <source>
        <strain evidence="1">201702455</strain>
    </source>
</reference>
<dbReference type="Proteomes" id="UP000297762">
    <property type="component" value="Unassembled WGS sequence"/>
</dbReference>
<dbReference type="OrthoDB" id="6933972at2"/>
<protein>
    <recommendedName>
        <fullName evidence="3">Toxin-antitoxin system YwqK family antitoxin</fullName>
    </recommendedName>
</protein>
<organism evidence="1 2">
    <name type="scientific">Leptospira sarikeiensis</name>
    <dbReference type="NCBI Taxonomy" id="2484943"/>
    <lineage>
        <taxon>Bacteria</taxon>
        <taxon>Pseudomonadati</taxon>
        <taxon>Spirochaetota</taxon>
        <taxon>Spirochaetia</taxon>
        <taxon>Leptospirales</taxon>
        <taxon>Leptospiraceae</taxon>
        <taxon>Leptospira</taxon>
    </lineage>
</organism>
<proteinExistence type="predicted"/>
<name>A0A4R9KF52_9LEPT</name>
<dbReference type="EMBL" id="RQGF01000003">
    <property type="protein sequence ID" value="TGL65929.1"/>
    <property type="molecule type" value="Genomic_DNA"/>
</dbReference>
<evidence type="ECO:0008006" key="3">
    <source>
        <dbReference type="Google" id="ProtNLM"/>
    </source>
</evidence>
<dbReference type="InterPro" id="IPR011652">
    <property type="entry name" value="MORN_2"/>
</dbReference>
<evidence type="ECO:0000313" key="2">
    <source>
        <dbReference type="Proteomes" id="UP000297762"/>
    </source>
</evidence>
<dbReference type="Pfam" id="PF07661">
    <property type="entry name" value="MORN_2"/>
    <property type="match status" value="1"/>
</dbReference>
<evidence type="ECO:0000313" key="1">
    <source>
        <dbReference type="EMBL" id="TGL65929.1"/>
    </source>
</evidence>
<dbReference type="SUPFAM" id="SSF82185">
    <property type="entry name" value="Histone H3 K4-specific methyltransferase SET7/9 N-terminal domain"/>
    <property type="match status" value="1"/>
</dbReference>
<keyword evidence="2" id="KW-1185">Reference proteome</keyword>
<accession>A0A4R9KF52</accession>
<sequence>MNFTMKLILIILFTINLYAEEKLEKPSEDNYLSKYENIEKEVPGGFQATRLRDGEFFDRIIIYYKTHKEIGHLPPETIPKAVPKSAKFNFIFSKWEDLSVIDGKRPLYYGTSGKKAGYIEVVGGLYEGEMILYWPTGKLKKKVSYKNGKENGLIYFYNRRGELLVTFTMKDGIADGEACRYDKTGKVIFKEQTKRDREYVEKYGFLG</sequence>